<accession>G1TKL5</accession>
<dbReference type="Pfam" id="PF11770">
    <property type="entry name" value="GAPT"/>
    <property type="match status" value="1"/>
</dbReference>
<organism evidence="2 3">
    <name type="scientific">Oryctolagus cuniculus</name>
    <name type="common">Rabbit</name>
    <dbReference type="NCBI Taxonomy" id="9986"/>
    <lineage>
        <taxon>Eukaryota</taxon>
        <taxon>Metazoa</taxon>
        <taxon>Chordata</taxon>
        <taxon>Craniata</taxon>
        <taxon>Vertebrata</taxon>
        <taxon>Euteleostomi</taxon>
        <taxon>Mammalia</taxon>
        <taxon>Eutheria</taxon>
        <taxon>Euarchontoglires</taxon>
        <taxon>Glires</taxon>
        <taxon>Lagomorpha</taxon>
        <taxon>Leporidae</taxon>
        <taxon>Oryctolagus</taxon>
    </lineage>
</organism>
<dbReference type="GeneTree" id="ENSGT00390000011255"/>
<dbReference type="STRING" id="9986.ENSOCUP00000017501"/>
<name>G1TKL5_RABIT</name>
<sequence>MLTSPGNPSVAISIGISLFLLLVVCGIGCLWHWKHRDSTGFTLPKFLQRRSSKKKDCKKMFLSPHIINAWHKISAEVHDHRSAVGETNLNDNYENVEASCPRTKEETDKELYENTRQCDFEEHIYRNETASEYYNFQKPIASRDPQEEDIYILPDEC</sequence>
<protein>
    <submittedName>
        <fullName evidence="2">GRB2 binding adaptor protein, transmembrane</fullName>
    </submittedName>
</protein>
<dbReference type="Ensembl" id="ENSOCUT00000023234.1">
    <property type="protein sequence ID" value="ENSOCUP00000017501.1"/>
    <property type="gene ID" value="ENSOCUG00000021351.1"/>
</dbReference>
<dbReference type="GO" id="GO:0002322">
    <property type="term" value="P:B cell proliferation involved in immune response"/>
    <property type="evidence" value="ECO:0007669"/>
    <property type="project" value="TreeGrafter"/>
</dbReference>
<dbReference type="GO" id="GO:0005794">
    <property type="term" value="C:Golgi apparatus"/>
    <property type="evidence" value="ECO:0007669"/>
    <property type="project" value="Ensembl"/>
</dbReference>
<dbReference type="PANTHER" id="PTHR37350">
    <property type="entry name" value="PROTEIN GAPT"/>
    <property type="match status" value="1"/>
</dbReference>
<dbReference type="GeneID" id="100350494"/>
<reference evidence="2" key="2">
    <citation type="submission" date="2025-08" db="UniProtKB">
        <authorList>
            <consortium name="Ensembl"/>
        </authorList>
    </citation>
    <scope>IDENTIFICATION</scope>
    <source>
        <strain evidence="2">Thorbecke</strain>
    </source>
</reference>
<dbReference type="eggNOG" id="ENOG502TKNI">
    <property type="taxonomic scope" value="Eukaryota"/>
</dbReference>
<dbReference type="EMBL" id="AAGW02030897">
    <property type="status" value="NOT_ANNOTATED_CDS"/>
    <property type="molecule type" value="Genomic_DNA"/>
</dbReference>
<dbReference type="PRINTS" id="PR02077">
    <property type="entry name" value="PROTEINGAPT"/>
</dbReference>
<dbReference type="AlphaFoldDB" id="G1TKL5"/>
<dbReference type="CTD" id="202309"/>
<dbReference type="PANTHER" id="PTHR37350:SF1">
    <property type="entry name" value="PROTEIN GAPT"/>
    <property type="match status" value="1"/>
</dbReference>
<keyword evidence="3" id="KW-1185">Reference proteome</keyword>
<reference evidence="2" key="3">
    <citation type="submission" date="2025-09" db="UniProtKB">
        <authorList>
            <consortium name="Ensembl"/>
        </authorList>
    </citation>
    <scope>IDENTIFICATION</scope>
    <source>
        <strain evidence="2">Thorbecke</strain>
    </source>
</reference>
<dbReference type="FunCoup" id="G1TKL5">
    <property type="interactions" value="52"/>
</dbReference>
<evidence type="ECO:0000313" key="3">
    <source>
        <dbReference type="Proteomes" id="UP000001811"/>
    </source>
</evidence>
<evidence type="ECO:0000256" key="1">
    <source>
        <dbReference type="SAM" id="Phobius"/>
    </source>
</evidence>
<dbReference type="Proteomes" id="UP000001811">
    <property type="component" value="Chromosome 11"/>
</dbReference>
<dbReference type="GO" id="GO:0001782">
    <property type="term" value="P:B cell homeostasis"/>
    <property type="evidence" value="ECO:0007669"/>
    <property type="project" value="TreeGrafter"/>
</dbReference>
<dbReference type="KEGG" id="ocu:100350494"/>
<keyword evidence="1" id="KW-1133">Transmembrane helix</keyword>
<dbReference type="InParanoid" id="G1TKL5"/>
<dbReference type="OMA" id="WHWKHRN"/>
<dbReference type="GO" id="GO:0005886">
    <property type="term" value="C:plasma membrane"/>
    <property type="evidence" value="ECO:0007669"/>
    <property type="project" value="Ensembl"/>
</dbReference>
<dbReference type="PaxDb" id="9986-ENSOCUP00000017501"/>
<dbReference type="HOGENOM" id="CLU_1668861_0_0_1"/>
<keyword evidence="1" id="KW-0812">Transmembrane</keyword>
<dbReference type="Bgee" id="ENSOCUG00000021351">
    <property type="expression patterns" value="Expressed in blood and 13 other cell types or tissues"/>
</dbReference>
<evidence type="ECO:0000313" key="2">
    <source>
        <dbReference type="Ensembl" id="ENSOCUP00000017501.1"/>
    </source>
</evidence>
<reference evidence="2 3" key="1">
    <citation type="journal article" date="2011" name="Nature">
        <title>A high-resolution map of human evolutionary constraint using 29 mammals.</title>
        <authorList>
            <person name="Lindblad-Toh K."/>
            <person name="Garber M."/>
            <person name="Zuk O."/>
            <person name="Lin M.F."/>
            <person name="Parker B.J."/>
            <person name="Washietl S."/>
            <person name="Kheradpour P."/>
            <person name="Ernst J."/>
            <person name="Jordan G."/>
            <person name="Mauceli E."/>
            <person name="Ward L.D."/>
            <person name="Lowe C.B."/>
            <person name="Holloway A.K."/>
            <person name="Clamp M."/>
            <person name="Gnerre S."/>
            <person name="Alfoldi J."/>
            <person name="Beal K."/>
            <person name="Chang J."/>
            <person name="Clawson H."/>
            <person name="Cuff J."/>
            <person name="Di Palma F."/>
            <person name="Fitzgerald S."/>
            <person name="Flicek P."/>
            <person name="Guttman M."/>
            <person name="Hubisz M.J."/>
            <person name="Jaffe D.B."/>
            <person name="Jungreis I."/>
            <person name="Kent W.J."/>
            <person name="Kostka D."/>
            <person name="Lara M."/>
            <person name="Martins A.L."/>
            <person name="Massingham T."/>
            <person name="Moltke I."/>
            <person name="Raney B.J."/>
            <person name="Rasmussen M.D."/>
            <person name="Robinson J."/>
            <person name="Stark A."/>
            <person name="Vilella A.J."/>
            <person name="Wen J."/>
            <person name="Xie X."/>
            <person name="Zody M.C."/>
            <person name="Baldwin J."/>
            <person name="Bloom T."/>
            <person name="Chin C.W."/>
            <person name="Heiman D."/>
            <person name="Nicol R."/>
            <person name="Nusbaum C."/>
            <person name="Young S."/>
            <person name="Wilkinson J."/>
            <person name="Worley K.C."/>
            <person name="Kovar C.L."/>
            <person name="Muzny D.M."/>
            <person name="Gibbs R.A."/>
            <person name="Cree A."/>
            <person name="Dihn H.H."/>
            <person name="Fowler G."/>
            <person name="Jhangiani S."/>
            <person name="Joshi V."/>
            <person name="Lee S."/>
            <person name="Lewis L.R."/>
            <person name="Nazareth L.V."/>
            <person name="Okwuonu G."/>
            <person name="Santibanez J."/>
            <person name="Warren W.C."/>
            <person name="Mardis E.R."/>
            <person name="Weinstock G.M."/>
            <person name="Wilson R.K."/>
            <person name="Delehaunty K."/>
            <person name="Dooling D."/>
            <person name="Fronik C."/>
            <person name="Fulton L."/>
            <person name="Fulton B."/>
            <person name="Graves T."/>
            <person name="Minx P."/>
            <person name="Sodergren E."/>
            <person name="Birney E."/>
            <person name="Margulies E.H."/>
            <person name="Herrero J."/>
            <person name="Green E.D."/>
            <person name="Haussler D."/>
            <person name="Siepel A."/>
            <person name="Goldman N."/>
            <person name="Pollard K.S."/>
            <person name="Pedersen J.S."/>
            <person name="Lander E.S."/>
            <person name="Kellis M."/>
        </authorList>
    </citation>
    <scope>NUCLEOTIDE SEQUENCE [LARGE SCALE GENOMIC DNA]</scope>
    <source>
        <strain evidence="2 3">Thorbecke inbred</strain>
    </source>
</reference>
<dbReference type="InterPro" id="IPR021082">
    <property type="entry name" value="Protein_GAPT"/>
</dbReference>
<dbReference type="OrthoDB" id="9832665at2759"/>
<keyword evidence="1" id="KW-0472">Membrane</keyword>
<feature type="transmembrane region" description="Helical" evidence="1">
    <location>
        <begin position="12"/>
        <end position="33"/>
    </location>
</feature>
<gene>
    <name evidence="2" type="primary">GAPT</name>
</gene>
<proteinExistence type="predicted"/>